<accession>A0A381P8Z6</accession>
<dbReference type="SMART" id="SM00448">
    <property type="entry name" value="REC"/>
    <property type="match status" value="1"/>
</dbReference>
<evidence type="ECO:0000259" key="2">
    <source>
        <dbReference type="PROSITE" id="PS50110"/>
    </source>
</evidence>
<feature type="non-terminal residue" evidence="3">
    <location>
        <position position="1"/>
    </location>
</feature>
<sequence length="128" mass="14286">VNLSDKLSIKVLIVDDFAASRKVLVITLEQLGFDNIEEVSDGNSALVRLKSGLFDLVIMEMDMPKMSGLELLKQIRYDPKLKQIPVLMVTENGMQENIVAAFKAGLNAYVVKPVDVKVFAEKMKNIFV</sequence>
<dbReference type="AlphaFoldDB" id="A0A381P8Z6"/>
<dbReference type="PANTHER" id="PTHR44591:SF3">
    <property type="entry name" value="RESPONSE REGULATORY DOMAIN-CONTAINING PROTEIN"/>
    <property type="match status" value="1"/>
</dbReference>
<proteinExistence type="predicted"/>
<dbReference type="InterPro" id="IPR001789">
    <property type="entry name" value="Sig_transdc_resp-reg_receiver"/>
</dbReference>
<protein>
    <recommendedName>
        <fullName evidence="2">Response regulatory domain-containing protein</fullName>
    </recommendedName>
</protein>
<dbReference type="InterPro" id="IPR050595">
    <property type="entry name" value="Bact_response_regulator"/>
</dbReference>
<feature type="domain" description="Response regulatory" evidence="2">
    <location>
        <begin position="10"/>
        <end position="127"/>
    </location>
</feature>
<evidence type="ECO:0000313" key="3">
    <source>
        <dbReference type="EMBL" id="SUZ62073.1"/>
    </source>
</evidence>
<gene>
    <name evidence="3" type="ORF">METZ01_LOCUS14927</name>
</gene>
<evidence type="ECO:0000256" key="1">
    <source>
        <dbReference type="ARBA" id="ARBA00022553"/>
    </source>
</evidence>
<dbReference type="GO" id="GO:0000160">
    <property type="term" value="P:phosphorelay signal transduction system"/>
    <property type="evidence" value="ECO:0007669"/>
    <property type="project" value="InterPro"/>
</dbReference>
<dbReference type="SUPFAM" id="SSF52172">
    <property type="entry name" value="CheY-like"/>
    <property type="match status" value="1"/>
</dbReference>
<dbReference type="EMBL" id="UINC01000845">
    <property type="protein sequence ID" value="SUZ62073.1"/>
    <property type="molecule type" value="Genomic_DNA"/>
</dbReference>
<dbReference type="PROSITE" id="PS50110">
    <property type="entry name" value="RESPONSE_REGULATORY"/>
    <property type="match status" value="1"/>
</dbReference>
<keyword evidence="1" id="KW-0597">Phosphoprotein</keyword>
<organism evidence="3">
    <name type="scientific">marine metagenome</name>
    <dbReference type="NCBI Taxonomy" id="408172"/>
    <lineage>
        <taxon>unclassified sequences</taxon>
        <taxon>metagenomes</taxon>
        <taxon>ecological metagenomes</taxon>
    </lineage>
</organism>
<dbReference type="Gene3D" id="3.40.50.2300">
    <property type="match status" value="1"/>
</dbReference>
<name>A0A381P8Z6_9ZZZZ</name>
<dbReference type="InterPro" id="IPR011006">
    <property type="entry name" value="CheY-like_superfamily"/>
</dbReference>
<dbReference type="PANTHER" id="PTHR44591">
    <property type="entry name" value="STRESS RESPONSE REGULATOR PROTEIN 1"/>
    <property type="match status" value="1"/>
</dbReference>
<dbReference type="Pfam" id="PF00072">
    <property type="entry name" value="Response_reg"/>
    <property type="match status" value="1"/>
</dbReference>
<reference evidence="3" key="1">
    <citation type="submission" date="2018-05" db="EMBL/GenBank/DDBJ databases">
        <authorList>
            <person name="Lanie J.A."/>
            <person name="Ng W.-L."/>
            <person name="Kazmierczak K.M."/>
            <person name="Andrzejewski T.M."/>
            <person name="Davidsen T.M."/>
            <person name="Wayne K.J."/>
            <person name="Tettelin H."/>
            <person name="Glass J.I."/>
            <person name="Rusch D."/>
            <person name="Podicherti R."/>
            <person name="Tsui H.-C.T."/>
            <person name="Winkler M.E."/>
        </authorList>
    </citation>
    <scope>NUCLEOTIDE SEQUENCE</scope>
</reference>